<accession>A0A0F8WU05</accession>
<organism evidence="1">
    <name type="scientific">marine sediment metagenome</name>
    <dbReference type="NCBI Taxonomy" id="412755"/>
    <lineage>
        <taxon>unclassified sequences</taxon>
        <taxon>metagenomes</taxon>
        <taxon>ecological metagenomes</taxon>
    </lineage>
</organism>
<proteinExistence type="predicted"/>
<dbReference type="AlphaFoldDB" id="A0A0F8WU05"/>
<protein>
    <submittedName>
        <fullName evidence="1">Uncharacterized protein</fullName>
    </submittedName>
</protein>
<reference evidence="1" key="1">
    <citation type="journal article" date="2015" name="Nature">
        <title>Complex archaea that bridge the gap between prokaryotes and eukaryotes.</title>
        <authorList>
            <person name="Spang A."/>
            <person name="Saw J.H."/>
            <person name="Jorgensen S.L."/>
            <person name="Zaremba-Niedzwiedzka K."/>
            <person name="Martijn J."/>
            <person name="Lind A.E."/>
            <person name="van Eijk R."/>
            <person name="Schleper C."/>
            <person name="Guy L."/>
            <person name="Ettema T.J."/>
        </authorList>
    </citation>
    <scope>NUCLEOTIDE SEQUENCE</scope>
</reference>
<comment type="caution">
    <text evidence="1">The sequence shown here is derived from an EMBL/GenBank/DDBJ whole genome shotgun (WGS) entry which is preliminary data.</text>
</comment>
<dbReference type="EMBL" id="LAZR01063081">
    <property type="protein sequence ID" value="KKK60218.1"/>
    <property type="molecule type" value="Genomic_DNA"/>
</dbReference>
<evidence type="ECO:0000313" key="1">
    <source>
        <dbReference type="EMBL" id="KKK60218.1"/>
    </source>
</evidence>
<gene>
    <name evidence="1" type="ORF">LCGC14_3026560</name>
</gene>
<name>A0A0F8WU05_9ZZZZ</name>
<sequence length="65" mass="7423">MGRRSDAAQHEQRHLLGDVYVNVELIGKKNVHEEDDCRCEEEEAHSVHHVIPPYTSIRMTATVQG</sequence>